<reference evidence="2 3" key="1">
    <citation type="submission" date="2016-10" db="EMBL/GenBank/DDBJ databases">
        <authorList>
            <person name="de Groot N.N."/>
        </authorList>
    </citation>
    <scope>NUCLEOTIDE SEQUENCE [LARGE SCALE GENOMIC DNA]</scope>
    <source>
        <strain evidence="2 3">CGMCC 1.11156</strain>
    </source>
</reference>
<feature type="transmembrane region" description="Helical" evidence="1">
    <location>
        <begin position="333"/>
        <end position="350"/>
    </location>
</feature>
<feature type="transmembrane region" description="Helical" evidence="1">
    <location>
        <begin position="601"/>
        <end position="621"/>
    </location>
</feature>
<evidence type="ECO:0000256" key="1">
    <source>
        <dbReference type="SAM" id="Phobius"/>
    </source>
</evidence>
<dbReference type="InterPro" id="IPR058062">
    <property type="entry name" value="SCO7613_C"/>
</dbReference>
<sequence>MVPDGRVMGTMTRYADPFVCPDCHTPIPPGADTCRSCALPLTHPLAGELLSTLTHADDLLLQLRAAATRPGAVSTGASMIPAVAPMPAAAPSPRRTGVRTASVPQILLGLGATCLLVAAVIFLAVAWSWLGIEGRTTVLVALTAVSGGTGAWLAGRGLRVAGEALTVVALGLLALDVVGADDAGWLGDLSLAGLVAVAGAVLGTVSLGLALTPTRLVTPQLAAALGLGLAWAGTDSAVTGQDLLIPTLAVLAFAALALLGRTTRRAVLPWAALVGAGFAWLDLLVSSLDGLEVGGTLTFAGVWGGTGGGVLVAAVLLLVPLAVDRRHELTQTCLTAAAVLTTGVLVVPALDEPLTTAIAVALGVLVAGTAAAAVLPRAWSAVALVPAVLAALPVSIVAAALVVDAGVRVLLVDGQDLRLAEEDALVHPSLLVPATVALLLLLAVTLPGLQRLLSHTVAPLALVVTAVATLALFGVPLWTVVVATAVVGVALVADGLRNDPVAGTVRAILAVVVLLAVVVAALPSPVLLTGTLALLTLAAAAILLRGRFPQADLLGGATLPVALAATMWSAADLADIDAVLRAVPVLVVVGLLAIVRPRAEVEAAAAVAGATAAVLAVAAAVDGPTVLAIHLTVAGALVTATSLVHTSRRQLGWAGGLLLAAATWVRLADLGVDAPEAYTLPNAAALVLLGLHRLRTLPEASSATALSPGLVLATVPSLLWVLAGDPISLRAALLGAACLALALLGARLRWSAPLVVGAVVGGLLVLRELVPYAGQTPQWVVIGLAGTVLTVVGVTWERRLVELHQAATYLERLR</sequence>
<feature type="transmembrane region" description="Helical" evidence="1">
    <location>
        <begin position="244"/>
        <end position="260"/>
    </location>
</feature>
<feature type="transmembrane region" description="Helical" evidence="1">
    <location>
        <begin position="651"/>
        <end position="668"/>
    </location>
</feature>
<organism evidence="2 3">
    <name type="scientific">Nocardioides psychrotolerans</name>
    <dbReference type="NCBI Taxonomy" id="1005945"/>
    <lineage>
        <taxon>Bacteria</taxon>
        <taxon>Bacillati</taxon>
        <taxon>Actinomycetota</taxon>
        <taxon>Actinomycetes</taxon>
        <taxon>Propionibacteriales</taxon>
        <taxon>Nocardioidaceae</taxon>
        <taxon>Nocardioides</taxon>
    </lineage>
</organism>
<feature type="transmembrane region" description="Helical" evidence="1">
    <location>
        <begin position="503"/>
        <end position="521"/>
    </location>
</feature>
<name>A0A1I3L847_9ACTN</name>
<dbReference type="Proteomes" id="UP000198649">
    <property type="component" value="Unassembled WGS sequence"/>
</dbReference>
<keyword evidence="1" id="KW-0472">Membrane</keyword>
<keyword evidence="3" id="KW-1185">Reference proteome</keyword>
<accession>A0A1I3L847</accession>
<keyword evidence="1" id="KW-0812">Transmembrane</keyword>
<proteinExistence type="predicted"/>
<gene>
    <name evidence="2" type="ORF">SAMN05216561_11357</name>
</gene>
<feature type="transmembrane region" description="Helical" evidence="1">
    <location>
        <begin position="136"/>
        <end position="153"/>
    </location>
</feature>
<feature type="transmembrane region" description="Helical" evidence="1">
    <location>
        <begin position="300"/>
        <end position="321"/>
    </location>
</feature>
<keyword evidence="1" id="KW-1133">Transmembrane helix</keyword>
<evidence type="ECO:0000313" key="2">
    <source>
        <dbReference type="EMBL" id="SFI80877.1"/>
    </source>
</evidence>
<feature type="transmembrane region" description="Helical" evidence="1">
    <location>
        <begin position="191"/>
        <end position="209"/>
    </location>
</feature>
<feature type="transmembrane region" description="Helical" evidence="1">
    <location>
        <begin position="452"/>
        <end position="471"/>
    </location>
</feature>
<feature type="transmembrane region" description="Helical" evidence="1">
    <location>
        <begin position="527"/>
        <end position="544"/>
    </location>
</feature>
<feature type="transmembrane region" description="Helical" evidence="1">
    <location>
        <begin position="356"/>
        <end position="375"/>
    </location>
</feature>
<feature type="transmembrane region" description="Helical" evidence="1">
    <location>
        <begin position="576"/>
        <end position="594"/>
    </location>
</feature>
<feature type="transmembrane region" description="Helical" evidence="1">
    <location>
        <begin position="382"/>
        <end position="405"/>
    </location>
</feature>
<feature type="transmembrane region" description="Helical" evidence="1">
    <location>
        <begin position="779"/>
        <end position="796"/>
    </location>
</feature>
<protein>
    <submittedName>
        <fullName evidence="2">Uncharacterized protein</fullName>
    </submittedName>
</protein>
<feature type="transmembrane region" description="Helical" evidence="1">
    <location>
        <begin position="106"/>
        <end position="130"/>
    </location>
</feature>
<feature type="transmembrane region" description="Helical" evidence="1">
    <location>
        <begin position="729"/>
        <end position="746"/>
    </location>
</feature>
<dbReference type="STRING" id="1005945.SAMN05216561_11357"/>
<feature type="transmembrane region" description="Helical" evidence="1">
    <location>
        <begin position="425"/>
        <end position="445"/>
    </location>
</feature>
<dbReference type="EMBL" id="FOQG01000013">
    <property type="protein sequence ID" value="SFI80877.1"/>
    <property type="molecule type" value="Genomic_DNA"/>
</dbReference>
<feature type="transmembrane region" description="Helical" evidence="1">
    <location>
        <begin position="267"/>
        <end position="288"/>
    </location>
</feature>
<feature type="transmembrane region" description="Helical" evidence="1">
    <location>
        <begin position="160"/>
        <end position="179"/>
    </location>
</feature>
<dbReference type="AlphaFoldDB" id="A0A1I3L847"/>
<dbReference type="NCBIfam" id="NF047321">
    <property type="entry name" value="SCO7613_CTERM"/>
    <property type="match status" value="1"/>
</dbReference>
<feature type="transmembrane region" description="Helical" evidence="1">
    <location>
        <begin position="216"/>
        <end position="232"/>
    </location>
</feature>
<feature type="transmembrane region" description="Helical" evidence="1">
    <location>
        <begin position="753"/>
        <end position="773"/>
    </location>
</feature>
<evidence type="ECO:0000313" key="3">
    <source>
        <dbReference type="Proteomes" id="UP000198649"/>
    </source>
</evidence>
<feature type="transmembrane region" description="Helical" evidence="1">
    <location>
        <begin position="627"/>
        <end position="644"/>
    </location>
</feature>